<evidence type="ECO:0000256" key="2">
    <source>
        <dbReference type="ARBA" id="ARBA00022553"/>
    </source>
</evidence>
<evidence type="ECO:0000256" key="1">
    <source>
        <dbReference type="ARBA" id="ARBA00018672"/>
    </source>
</evidence>
<dbReference type="Gene3D" id="3.40.50.2300">
    <property type="match status" value="1"/>
</dbReference>
<dbReference type="AlphaFoldDB" id="A0AAE3IGB0"/>
<organism evidence="12 13">
    <name type="scientific">Hominimerdicola aceti</name>
    <dbReference type="NCBI Taxonomy" id="2981726"/>
    <lineage>
        <taxon>Bacteria</taxon>
        <taxon>Bacillati</taxon>
        <taxon>Bacillota</taxon>
        <taxon>Clostridia</taxon>
        <taxon>Eubacteriales</taxon>
        <taxon>Oscillospiraceae</taxon>
        <taxon>Hominimerdicola</taxon>
    </lineage>
</organism>
<evidence type="ECO:0000313" key="13">
    <source>
        <dbReference type="Proteomes" id="UP001208131"/>
    </source>
</evidence>
<dbReference type="Gene3D" id="1.10.10.10">
    <property type="entry name" value="Winged helix-like DNA-binding domain superfamily/Winged helix DNA-binding domain"/>
    <property type="match status" value="1"/>
</dbReference>
<dbReference type="PROSITE" id="PS50110">
    <property type="entry name" value="RESPONSE_REGULATORY"/>
    <property type="match status" value="1"/>
</dbReference>
<gene>
    <name evidence="12" type="ORF">OCV57_05285</name>
</gene>
<feature type="modified residue" description="4-aspartylphosphate" evidence="8">
    <location>
        <position position="51"/>
    </location>
</feature>
<evidence type="ECO:0000256" key="8">
    <source>
        <dbReference type="PROSITE-ProRule" id="PRU00169"/>
    </source>
</evidence>
<dbReference type="Gene3D" id="6.10.250.690">
    <property type="match status" value="1"/>
</dbReference>
<evidence type="ECO:0000256" key="6">
    <source>
        <dbReference type="ARBA" id="ARBA00023163"/>
    </source>
</evidence>
<proteinExistence type="predicted"/>
<keyword evidence="13" id="KW-1185">Reference proteome</keyword>
<dbReference type="InterPro" id="IPR036388">
    <property type="entry name" value="WH-like_DNA-bd_sf"/>
</dbReference>
<reference evidence="12 13" key="1">
    <citation type="journal article" date="2021" name="ISME Commun">
        <title>Automated analysis of genomic sequences facilitates high-throughput and comprehensive description of bacteria.</title>
        <authorList>
            <person name="Hitch T.C.A."/>
        </authorList>
    </citation>
    <scope>NUCLEOTIDE SEQUENCE [LARGE SCALE GENOMIC DNA]</scope>
    <source>
        <strain evidence="12 13">Sanger_31</strain>
    </source>
</reference>
<dbReference type="SUPFAM" id="SSF46894">
    <property type="entry name" value="C-terminal effector domain of the bipartite response regulators"/>
    <property type="match status" value="1"/>
</dbReference>
<dbReference type="InterPro" id="IPR011006">
    <property type="entry name" value="CheY-like_superfamily"/>
</dbReference>
<sequence length="226" mass="25329">MRLLLAEDEVELANALSAVLKHKNYSVDAVYNGIDAYNYAIAQDYDGIILDIMMPGMDGIQVLTKLREKGIDSPVLLLTAKSDIDDRITGLDSGADDYLTKPFAMGELLARIRAMTRRRTEFAPSTLTFGNVSLNRQSFELSGPNGSQKLGNKEFQMIEALMLNHGTLISTERFMEKIWGYDSDAEINVVWVYISYLRKKLGLIDADIEIKATRGVGYTLEEHHND</sequence>
<evidence type="ECO:0000256" key="7">
    <source>
        <dbReference type="ARBA" id="ARBA00024867"/>
    </source>
</evidence>
<name>A0AAE3IGB0_9FIRM</name>
<dbReference type="PROSITE" id="PS51755">
    <property type="entry name" value="OMPR_PHOB"/>
    <property type="match status" value="1"/>
</dbReference>
<feature type="domain" description="Response regulatory" evidence="10">
    <location>
        <begin position="2"/>
        <end position="116"/>
    </location>
</feature>
<comment type="function">
    <text evidence="7">May play the central regulatory role in sporulation. It may be an element of the effector pathway responsible for the activation of sporulation genes in response to nutritional stress. Spo0A may act in concert with spo0H (a sigma factor) to control the expression of some genes that are critical to the sporulation process.</text>
</comment>
<dbReference type="Proteomes" id="UP001208131">
    <property type="component" value="Unassembled WGS sequence"/>
</dbReference>
<dbReference type="InterPro" id="IPR039420">
    <property type="entry name" value="WalR-like"/>
</dbReference>
<dbReference type="EMBL" id="JAOQJZ010000004">
    <property type="protein sequence ID" value="MCU6705340.1"/>
    <property type="molecule type" value="Genomic_DNA"/>
</dbReference>
<feature type="DNA-binding region" description="OmpR/PhoB-type" evidence="9">
    <location>
        <begin position="124"/>
        <end position="222"/>
    </location>
</feature>
<dbReference type="SUPFAM" id="SSF52172">
    <property type="entry name" value="CheY-like"/>
    <property type="match status" value="1"/>
</dbReference>
<accession>A0AAE3IGB0</accession>
<evidence type="ECO:0000256" key="3">
    <source>
        <dbReference type="ARBA" id="ARBA00023012"/>
    </source>
</evidence>
<dbReference type="GO" id="GO:0005829">
    <property type="term" value="C:cytosol"/>
    <property type="evidence" value="ECO:0007669"/>
    <property type="project" value="TreeGrafter"/>
</dbReference>
<comment type="caution">
    <text evidence="12">The sequence shown here is derived from an EMBL/GenBank/DDBJ whole genome shotgun (WGS) entry which is preliminary data.</text>
</comment>
<evidence type="ECO:0000313" key="12">
    <source>
        <dbReference type="EMBL" id="MCU6705340.1"/>
    </source>
</evidence>
<keyword evidence="6" id="KW-0804">Transcription</keyword>
<evidence type="ECO:0000259" key="11">
    <source>
        <dbReference type="PROSITE" id="PS51755"/>
    </source>
</evidence>
<dbReference type="SMART" id="SM00862">
    <property type="entry name" value="Trans_reg_C"/>
    <property type="match status" value="1"/>
</dbReference>
<dbReference type="Pfam" id="PF00072">
    <property type="entry name" value="Response_reg"/>
    <property type="match status" value="1"/>
</dbReference>
<protein>
    <recommendedName>
        <fullName evidence="1">Stage 0 sporulation protein A homolog</fullName>
    </recommendedName>
</protein>
<evidence type="ECO:0000259" key="10">
    <source>
        <dbReference type="PROSITE" id="PS50110"/>
    </source>
</evidence>
<evidence type="ECO:0000256" key="4">
    <source>
        <dbReference type="ARBA" id="ARBA00023015"/>
    </source>
</evidence>
<dbReference type="Pfam" id="PF00486">
    <property type="entry name" value="Trans_reg_C"/>
    <property type="match status" value="1"/>
</dbReference>
<dbReference type="GO" id="GO:0000976">
    <property type="term" value="F:transcription cis-regulatory region binding"/>
    <property type="evidence" value="ECO:0007669"/>
    <property type="project" value="TreeGrafter"/>
</dbReference>
<dbReference type="InterPro" id="IPR001867">
    <property type="entry name" value="OmpR/PhoB-type_DNA-bd"/>
</dbReference>
<dbReference type="InterPro" id="IPR001789">
    <property type="entry name" value="Sig_transdc_resp-reg_receiver"/>
</dbReference>
<dbReference type="GO" id="GO:0006355">
    <property type="term" value="P:regulation of DNA-templated transcription"/>
    <property type="evidence" value="ECO:0007669"/>
    <property type="project" value="InterPro"/>
</dbReference>
<dbReference type="SMART" id="SM00448">
    <property type="entry name" value="REC"/>
    <property type="match status" value="1"/>
</dbReference>
<dbReference type="GO" id="GO:0032993">
    <property type="term" value="C:protein-DNA complex"/>
    <property type="evidence" value="ECO:0007669"/>
    <property type="project" value="TreeGrafter"/>
</dbReference>
<dbReference type="CDD" id="cd00383">
    <property type="entry name" value="trans_reg_C"/>
    <property type="match status" value="1"/>
</dbReference>
<dbReference type="InterPro" id="IPR016032">
    <property type="entry name" value="Sig_transdc_resp-reg_C-effctor"/>
</dbReference>
<keyword evidence="4" id="KW-0805">Transcription regulation</keyword>
<keyword evidence="3" id="KW-0902">Two-component regulatory system</keyword>
<dbReference type="PANTHER" id="PTHR48111:SF22">
    <property type="entry name" value="REGULATOR OF RPOS"/>
    <property type="match status" value="1"/>
</dbReference>
<keyword evidence="5 9" id="KW-0238">DNA-binding</keyword>
<dbReference type="GO" id="GO:0000156">
    <property type="term" value="F:phosphorelay response regulator activity"/>
    <property type="evidence" value="ECO:0007669"/>
    <property type="project" value="TreeGrafter"/>
</dbReference>
<evidence type="ECO:0000256" key="9">
    <source>
        <dbReference type="PROSITE-ProRule" id="PRU01091"/>
    </source>
</evidence>
<evidence type="ECO:0000256" key="5">
    <source>
        <dbReference type="ARBA" id="ARBA00023125"/>
    </source>
</evidence>
<keyword evidence="2 8" id="KW-0597">Phosphoprotein</keyword>
<feature type="domain" description="OmpR/PhoB-type" evidence="11">
    <location>
        <begin position="124"/>
        <end position="222"/>
    </location>
</feature>
<dbReference type="PANTHER" id="PTHR48111">
    <property type="entry name" value="REGULATOR OF RPOS"/>
    <property type="match status" value="1"/>
</dbReference>
<dbReference type="RefSeq" id="WP_267300689.1">
    <property type="nucleotide sequence ID" value="NZ_JAOQJZ010000004.1"/>
</dbReference>